<organism evidence="1 2">
    <name type="scientific">Hymenoscyphus albidus</name>
    <dbReference type="NCBI Taxonomy" id="595503"/>
    <lineage>
        <taxon>Eukaryota</taxon>
        <taxon>Fungi</taxon>
        <taxon>Dikarya</taxon>
        <taxon>Ascomycota</taxon>
        <taxon>Pezizomycotina</taxon>
        <taxon>Leotiomycetes</taxon>
        <taxon>Helotiales</taxon>
        <taxon>Helotiaceae</taxon>
        <taxon>Hymenoscyphus</taxon>
    </lineage>
</organism>
<dbReference type="Proteomes" id="UP000701801">
    <property type="component" value="Unassembled WGS sequence"/>
</dbReference>
<sequence>MSAMSVRFAPSRSFKYNDRMFEINFEKFAAPRVTDVEIIHMCCTSDCRYQEASCPVPCFHTECYDFAKRVGNINFHDSSLRATDYTFEPSVLQKQLRIQSIQQDLATELQARPWPRHLAFELWHIVAGFLTREYAIRVSERLEYCLFKRSVSNSLLDLYWVERVLGTEGHGELIAL</sequence>
<gene>
    <name evidence="1" type="ORF">HYALB_00002858</name>
</gene>
<dbReference type="AlphaFoldDB" id="A0A9N9Q3M2"/>
<proteinExistence type="predicted"/>
<evidence type="ECO:0000313" key="1">
    <source>
        <dbReference type="EMBL" id="CAG8973532.1"/>
    </source>
</evidence>
<protein>
    <submittedName>
        <fullName evidence="1">Uncharacterized protein</fullName>
    </submittedName>
</protein>
<reference evidence="1" key="1">
    <citation type="submission" date="2021-07" db="EMBL/GenBank/DDBJ databases">
        <authorList>
            <person name="Durling M."/>
        </authorList>
    </citation>
    <scope>NUCLEOTIDE SEQUENCE</scope>
</reference>
<dbReference type="EMBL" id="CAJVRM010000072">
    <property type="protein sequence ID" value="CAG8973532.1"/>
    <property type="molecule type" value="Genomic_DNA"/>
</dbReference>
<evidence type="ECO:0000313" key="2">
    <source>
        <dbReference type="Proteomes" id="UP000701801"/>
    </source>
</evidence>
<accession>A0A9N9Q3M2</accession>
<name>A0A9N9Q3M2_9HELO</name>
<keyword evidence="2" id="KW-1185">Reference proteome</keyword>
<comment type="caution">
    <text evidence="1">The sequence shown here is derived from an EMBL/GenBank/DDBJ whole genome shotgun (WGS) entry which is preliminary data.</text>
</comment>